<dbReference type="EMBL" id="MFJX01000075">
    <property type="protein sequence ID" value="OGG29267.1"/>
    <property type="molecule type" value="Genomic_DNA"/>
</dbReference>
<dbReference type="Proteomes" id="UP000176450">
    <property type="component" value="Unassembled WGS sequence"/>
</dbReference>
<sequence length="109" mass="12308">MYYVAASGHIPVADFLNAAGPKIKSKALRILMHVEEYGLHAVISHIKKLSGTPIWEIRILGTDSVRILFITEIDKHVLLLHAFYKKTQKTPAKDIAVALNRLDEYRGRT</sequence>
<proteinExistence type="predicted"/>
<dbReference type="InterPro" id="IPR009241">
    <property type="entry name" value="HigB-like"/>
</dbReference>
<protein>
    <recommendedName>
        <fullName evidence="3">Addiction module toxin RelE</fullName>
    </recommendedName>
</protein>
<organism evidence="1 2">
    <name type="scientific">Candidatus Gottesmanbacteria bacterium RIFCSPLOWO2_01_FULL_46_9</name>
    <dbReference type="NCBI Taxonomy" id="1798394"/>
    <lineage>
        <taxon>Bacteria</taxon>
        <taxon>Candidatus Gottesmaniibacteriota</taxon>
    </lineage>
</organism>
<evidence type="ECO:0000313" key="2">
    <source>
        <dbReference type="Proteomes" id="UP000176450"/>
    </source>
</evidence>
<dbReference type="AlphaFoldDB" id="A0A1F6AY69"/>
<reference evidence="1 2" key="1">
    <citation type="journal article" date="2016" name="Nat. Commun.">
        <title>Thousands of microbial genomes shed light on interconnected biogeochemical processes in an aquifer system.</title>
        <authorList>
            <person name="Anantharaman K."/>
            <person name="Brown C.T."/>
            <person name="Hug L.A."/>
            <person name="Sharon I."/>
            <person name="Castelle C.J."/>
            <person name="Probst A.J."/>
            <person name="Thomas B.C."/>
            <person name="Singh A."/>
            <person name="Wilkins M.J."/>
            <person name="Karaoz U."/>
            <person name="Brodie E.L."/>
            <person name="Williams K.H."/>
            <person name="Hubbard S.S."/>
            <person name="Banfield J.F."/>
        </authorList>
    </citation>
    <scope>NUCLEOTIDE SEQUENCE [LARGE SCALE GENOMIC DNA]</scope>
</reference>
<evidence type="ECO:0008006" key="3">
    <source>
        <dbReference type="Google" id="ProtNLM"/>
    </source>
</evidence>
<dbReference type="Pfam" id="PF05973">
    <property type="entry name" value="Gp49"/>
    <property type="match status" value="1"/>
</dbReference>
<comment type="caution">
    <text evidence="1">The sequence shown here is derived from an EMBL/GenBank/DDBJ whole genome shotgun (WGS) entry which is preliminary data.</text>
</comment>
<evidence type="ECO:0000313" key="1">
    <source>
        <dbReference type="EMBL" id="OGG29267.1"/>
    </source>
</evidence>
<gene>
    <name evidence="1" type="ORF">A3A63_03675</name>
</gene>
<accession>A0A1F6AY69</accession>
<name>A0A1F6AY69_9BACT</name>